<dbReference type="STRING" id="481446.NIT7645_00653"/>
<dbReference type="GO" id="GO:0005886">
    <property type="term" value="C:plasma membrane"/>
    <property type="evidence" value="ECO:0007669"/>
    <property type="project" value="UniProtKB-SubCell"/>
</dbReference>
<evidence type="ECO:0000313" key="13">
    <source>
        <dbReference type="EMBL" id="CRL10683.1"/>
    </source>
</evidence>
<keyword evidence="5 10" id="KW-1133">Transmembrane helix</keyword>
<dbReference type="Gene3D" id="1.10.287.950">
    <property type="entry name" value="Methyl-accepting chemotaxis protein"/>
    <property type="match status" value="1"/>
</dbReference>
<dbReference type="Pfam" id="PF00015">
    <property type="entry name" value="MCPsignal"/>
    <property type="match status" value="1"/>
</dbReference>
<accession>A0A0H5D1S5</accession>
<evidence type="ECO:0000313" key="14">
    <source>
        <dbReference type="Proteomes" id="UP000043764"/>
    </source>
</evidence>
<dbReference type="RefSeq" id="WP_050673062.1">
    <property type="nucleotide sequence ID" value="NZ_CVRL01000013.1"/>
</dbReference>
<dbReference type="InterPro" id="IPR051310">
    <property type="entry name" value="MCP_chemotaxis"/>
</dbReference>
<comment type="similarity">
    <text evidence="7">Belongs to the methyl-accepting chemotaxis (MCP) protein family.</text>
</comment>
<dbReference type="Pfam" id="PF00672">
    <property type="entry name" value="HAMP"/>
    <property type="match status" value="1"/>
</dbReference>
<gene>
    <name evidence="13" type="primary">tar_2</name>
    <name evidence="13" type="ORF">NIT7321_01530</name>
</gene>
<reference evidence="14" key="1">
    <citation type="submission" date="2015-05" db="EMBL/GenBank/DDBJ databases">
        <authorList>
            <person name="Rodrigo-Torres Lidia"/>
            <person name="Arahal R.David."/>
        </authorList>
    </citation>
    <scope>NUCLEOTIDE SEQUENCE [LARGE SCALE GENOMIC DNA]</scope>
    <source>
        <strain evidence="14">CECT 7321</strain>
    </source>
</reference>
<proteinExistence type="inferred from homology"/>
<keyword evidence="13" id="KW-0675">Receptor</keyword>
<dbReference type="Gene3D" id="6.10.340.10">
    <property type="match status" value="1"/>
</dbReference>
<keyword evidence="6 10" id="KW-0472">Membrane</keyword>
<dbReference type="SUPFAM" id="SSF158472">
    <property type="entry name" value="HAMP domain-like"/>
    <property type="match status" value="1"/>
</dbReference>
<evidence type="ECO:0000256" key="3">
    <source>
        <dbReference type="ARBA" id="ARBA00022500"/>
    </source>
</evidence>
<feature type="region of interest" description="Disordered" evidence="9">
    <location>
        <begin position="491"/>
        <end position="510"/>
    </location>
</feature>
<evidence type="ECO:0000256" key="9">
    <source>
        <dbReference type="SAM" id="MobiDB-lite"/>
    </source>
</evidence>
<dbReference type="PANTHER" id="PTHR43531">
    <property type="entry name" value="PROTEIN ICFG"/>
    <property type="match status" value="1"/>
</dbReference>
<dbReference type="Proteomes" id="UP000043764">
    <property type="component" value="Unassembled WGS sequence"/>
</dbReference>
<dbReference type="PROSITE" id="PS50111">
    <property type="entry name" value="CHEMOTAXIS_TRANSDUC_2"/>
    <property type="match status" value="1"/>
</dbReference>
<organism evidence="13 14">
    <name type="scientific">Phaeobacter italicus</name>
    <dbReference type="NCBI Taxonomy" id="481446"/>
    <lineage>
        <taxon>Bacteria</taxon>
        <taxon>Pseudomonadati</taxon>
        <taxon>Pseudomonadota</taxon>
        <taxon>Alphaproteobacteria</taxon>
        <taxon>Rhodobacterales</taxon>
        <taxon>Roseobacteraceae</taxon>
        <taxon>Phaeobacter</taxon>
    </lineage>
</organism>
<dbReference type="GO" id="GO:0006935">
    <property type="term" value="P:chemotaxis"/>
    <property type="evidence" value="ECO:0007669"/>
    <property type="project" value="UniProtKB-KW"/>
</dbReference>
<evidence type="ECO:0000256" key="10">
    <source>
        <dbReference type="SAM" id="Phobius"/>
    </source>
</evidence>
<dbReference type="PANTHER" id="PTHR43531:SF11">
    <property type="entry name" value="METHYL-ACCEPTING CHEMOTAXIS PROTEIN 3"/>
    <property type="match status" value="1"/>
</dbReference>
<dbReference type="InterPro" id="IPR033479">
    <property type="entry name" value="dCache_1"/>
</dbReference>
<dbReference type="SMART" id="SM00304">
    <property type="entry name" value="HAMP"/>
    <property type="match status" value="2"/>
</dbReference>
<dbReference type="InterPro" id="IPR003660">
    <property type="entry name" value="HAMP_dom"/>
</dbReference>
<evidence type="ECO:0000259" key="11">
    <source>
        <dbReference type="PROSITE" id="PS50111"/>
    </source>
</evidence>
<keyword evidence="2" id="KW-1003">Cell membrane</keyword>
<feature type="domain" description="HAMP" evidence="12">
    <location>
        <begin position="435"/>
        <end position="487"/>
    </location>
</feature>
<dbReference type="SUPFAM" id="SSF58104">
    <property type="entry name" value="Methyl-accepting chemotaxis protein (MCP) signaling domain"/>
    <property type="match status" value="1"/>
</dbReference>
<feature type="transmembrane region" description="Helical" evidence="10">
    <location>
        <begin position="347"/>
        <end position="370"/>
    </location>
</feature>
<dbReference type="InterPro" id="IPR004089">
    <property type="entry name" value="MCPsignal_dom"/>
</dbReference>
<keyword evidence="14" id="KW-1185">Reference proteome</keyword>
<evidence type="ECO:0000256" key="2">
    <source>
        <dbReference type="ARBA" id="ARBA00022475"/>
    </source>
</evidence>
<evidence type="ECO:0000256" key="5">
    <source>
        <dbReference type="ARBA" id="ARBA00022989"/>
    </source>
</evidence>
<feature type="compositionally biased region" description="Polar residues" evidence="9">
    <location>
        <begin position="491"/>
        <end position="504"/>
    </location>
</feature>
<comment type="subcellular location">
    <subcellularLocation>
        <location evidence="1">Cell membrane</location>
        <topology evidence="1">Multi-pass membrane protein</topology>
    </subcellularLocation>
</comment>
<dbReference type="AlphaFoldDB" id="A0A0H5D1S5"/>
<evidence type="ECO:0000256" key="7">
    <source>
        <dbReference type="ARBA" id="ARBA00029447"/>
    </source>
</evidence>
<keyword evidence="3" id="KW-0145">Chemotaxis</keyword>
<protein>
    <submittedName>
        <fullName evidence="13">Aspartate chemoreceptor protein</fullName>
    </submittedName>
</protein>
<evidence type="ECO:0000256" key="4">
    <source>
        <dbReference type="ARBA" id="ARBA00022692"/>
    </source>
</evidence>
<dbReference type="SMART" id="SM00283">
    <property type="entry name" value="MA"/>
    <property type="match status" value="1"/>
</dbReference>
<dbReference type="Gene3D" id="3.30.450.20">
    <property type="entry name" value="PAS domain"/>
    <property type="match status" value="1"/>
</dbReference>
<evidence type="ECO:0000256" key="1">
    <source>
        <dbReference type="ARBA" id="ARBA00004651"/>
    </source>
</evidence>
<dbReference type="CDD" id="cd11386">
    <property type="entry name" value="MCP_signal"/>
    <property type="match status" value="1"/>
</dbReference>
<feature type="domain" description="HAMP" evidence="12">
    <location>
        <begin position="372"/>
        <end position="425"/>
    </location>
</feature>
<name>A0A0H5D1S5_9RHOB</name>
<sequence>MTLFRDMKLAKKLPLAITLPIVLFVSIAGLTLVWQFTNILNQRNEAVYSTLARERATALEHWLGTIEDDLRVMAENRAVQQAVKEFSTSWVVMGATASDALRKLYVADNPNPAGQKDKLTDAGDGSGWSATHASHHPGLHKFQAVHGYYDLFLFDTRGNLIYSVFKEDDFGRNFVDGPLASSGLGDAYRRARDLQADQIYMTDIAPYAPSGGAPAVFVAKPVFEGSRQLGVIALQVPFDEISAILSDSALLGETGRVFLTGADGQVLSQSATGTSTLTQAADKEASGNMTPQIEAALQGRAEYFTDTTGLNGAPVVAATSAVDTSRGNRWGLVLEIDAAEALAANQYLRVVATVGLILTTLALAVTAAMVGRWIAGRFIRLAADTREIAEENYDVEIHGTDSKDEIGLTAQTLEDLKQRLQAGAAAQAREAATQKANAQVVELLSNALMGLAQGDFRNKVTQLFPEEHAELRNAINDAMADLNRVISQVSGAGSSIRQGSNEISSAAEDLSSRTESQAATLEETAAALEEITTSVRSASANVRAAEAAANEAKSDAEKSGEVVGETIKAMTAIEDSSKHIAQIISVIDDIAFQTNLLALNAGVEAARAGEAGKGFAVVASEVRALAQRASDAALEIKGLIEKSSHHVDRGVDLVGRTGSALENIVAQVANISGLVSEIAQSAEEQATALGEINTGVSQLDKVTQDNAAMVEETTAASHLLRSDAQRMAELMSTFKTDPVLGATQAATADATPRPAGAPAQPVLIHASPAEAEPMRANDKWQDF</sequence>
<evidence type="ECO:0000256" key="8">
    <source>
        <dbReference type="PROSITE-ProRule" id="PRU00284"/>
    </source>
</evidence>
<evidence type="ECO:0000259" key="12">
    <source>
        <dbReference type="PROSITE" id="PS50885"/>
    </source>
</evidence>
<feature type="domain" description="Methyl-accepting transducer" evidence="11">
    <location>
        <begin position="492"/>
        <end position="721"/>
    </location>
</feature>
<dbReference type="PROSITE" id="PS50885">
    <property type="entry name" value="HAMP"/>
    <property type="match status" value="2"/>
</dbReference>
<dbReference type="FunFam" id="1.10.287.950:FF:000001">
    <property type="entry name" value="Methyl-accepting chemotaxis sensory transducer"/>
    <property type="match status" value="1"/>
</dbReference>
<keyword evidence="4 10" id="KW-0812">Transmembrane</keyword>
<dbReference type="EMBL" id="CVRL01000013">
    <property type="protein sequence ID" value="CRL10683.1"/>
    <property type="molecule type" value="Genomic_DNA"/>
</dbReference>
<evidence type="ECO:0000256" key="6">
    <source>
        <dbReference type="ARBA" id="ARBA00023136"/>
    </source>
</evidence>
<dbReference type="GO" id="GO:0007165">
    <property type="term" value="P:signal transduction"/>
    <property type="evidence" value="ECO:0007669"/>
    <property type="project" value="UniProtKB-KW"/>
</dbReference>
<feature type="transmembrane region" description="Helical" evidence="10">
    <location>
        <begin position="12"/>
        <end position="34"/>
    </location>
</feature>
<dbReference type="Pfam" id="PF02743">
    <property type="entry name" value="dCache_1"/>
    <property type="match status" value="1"/>
</dbReference>
<keyword evidence="8" id="KW-0807">Transducer</keyword>